<protein>
    <submittedName>
        <fullName evidence="1">Uncharacterized protein</fullName>
    </submittedName>
</protein>
<dbReference type="AlphaFoldDB" id="A0AAD7TJH4"/>
<name>A0AAD7TJH4_9APHY</name>
<organism evidence="1 2">
    <name type="scientific">Trametes cubensis</name>
    <dbReference type="NCBI Taxonomy" id="1111947"/>
    <lineage>
        <taxon>Eukaryota</taxon>
        <taxon>Fungi</taxon>
        <taxon>Dikarya</taxon>
        <taxon>Basidiomycota</taxon>
        <taxon>Agaricomycotina</taxon>
        <taxon>Agaricomycetes</taxon>
        <taxon>Polyporales</taxon>
        <taxon>Polyporaceae</taxon>
        <taxon>Trametes</taxon>
    </lineage>
</organism>
<proteinExistence type="predicted"/>
<accession>A0AAD7TJH4</accession>
<keyword evidence="2" id="KW-1185">Reference proteome</keyword>
<gene>
    <name evidence="1" type="ORF">ONZ51_g10444</name>
</gene>
<evidence type="ECO:0000313" key="2">
    <source>
        <dbReference type="Proteomes" id="UP001215151"/>
    </source>
</evidence>
<comment type="caution">
    <text evidence="1">The sequence shown here is derived from an EMBL/GenBank/DDBJ whole genome shotgun (WGS) entry which is preliminary data.</text>
</comment>
<dbReference type="Proteomes" id="UP001215151">
    <property type="component" value="Unassembled WGS sequence"/>
</dbReference>
<sequence>MFSNMPRLRILELKLAQPRIEIHSVFGLPPAAQLAARGRTSRSSLYLALGLTLRYTPHLVNYTAKRIFQVTPEARWQWPLISSSDMLQILRQCRLPNLRYLALEYREDEADDELLQYVTDTYPAMRCLRLFRHRRDEGEEPSGDPVVIAEHLAHQLAPLQHLARLDLQLDLPGMPKTNSSVSMTRFGPFQRVYYEDDDLAAWHRTRQEIVDRILSAQGPTLSRIKLWTPIKTTIYDWAVYEVIRDGEGVHTNMHFERPIEKTIGPFTLSRR</sequence>
<evidence type="ECO:0000313" key="1">
    <source>
        <dbReference type="EMBL" id="KAJ8463138.1"/>
    </source>
</evidence>
<reference evidence="1" key="1">
    <citation type="submission" date="2022-11" db="EMBL/GenBank/DDBJ databases">
        <title>Genome Sequence of Cubamyces cubensis.</title>
        <authorList>
            <person name="Buettner E."/>
        </authorList>
    </citation>
    <scope>NUCLEOTIDE SEQUENCE</scope>
    <source>
        <strain evidence="1">MPL-01</strain>
    </source>
</reference>
<dbReference type="EMBL" id="JAPEVG010000414">
    <property type="protein sequence ID" value="KAJ8463138.1"/>
    <property type="molecule type" value="Genomic_DNA"/>
</dbReference>